<reference evidence="3 4" key="2">
    <citation type="journal article" date="2016" name="Genome Announc.">
        <title>Complete Genome Sequences of Two Interactive Moderate Thermophiles, Paenibacillus napthalenovorans 32O-Y and Paenibacillus sp. 32O-W.</title>
        <authorList>
            <person name="Butler R.R.III."/>
            <person name="Wang J."/>
            <person name="Stark B.C."/>
            <person name="Pombert J.F."/>
        </authorList>
    </citation>
    <scope>NUCLEOTIDE SEQUENCE [LARGE SCALE GENOMIC DNA]</scope>
    <source>
        <strain evidence="3 4">32O-Y</strain>
    </source>
</reference>
<feature type="domain" description="GH18" evidence="2">
    <location>
        <begin position="330"/>
        <end position="644"/>
    </location>
</feature>
<dbReference type="SUPFAM" id="SSF51445">
    <property type="entry name" value="(Trans)glycosidases"/>
    <property type="match status" value="1"/>
</dbReference>
<dbReference type="PANTHER" id="PTHR46066:SF2">
    <property type="entry name" value="CHITINASE DOMAIN-CONTAINING PROTEIN 1"/>
    <property type="match status" value="1"/>
</dbReference>
<dbReference type="Proteomes" id="UP000061660">
    <property type="component" value="Chromosome"/>
</dbReference>
<evidence type="ECO:0000313" key="4">
    <source>
        <dbReference type="Proteomes" id="UP000061660"/>
    </source>
</evidence>
<dbReference type="RefSeq" id="WP_235594302.1">
    <property type="nucleotide sequence ID" value="NZ_CP013652.1"/>
</dbReference>
<dbReference type="EMBL" id="CP013652">
    <property type="protein sequence ID" value="ALS22529.1"/>
    <property type="molecule type" value="Genomic_DNA"/>
</dbReference>
<accession>A0A0U2UKP6</accession>
<feature type="chain" id="PRO_5006832657" evidence="1">
    <location>
        <begin position="26"/>
        <end position="644"/>
    </location>
</feature>
<dbReference type="GO" id="GO:0005975">
    <property type="term" value="P:carbohydrate metabolic process"/>
    <property type="evidence" value="ECO:0007669"/>
    <property type="project" value="InterPro"/>
</dbReference>
<dbReference type="InterPro" id="IPR029070">
    <property type="entry name" value="Chitinase_insertion_sf"/>
</dbReference>
<organism evidence="3 4">
    <name type="scientific">Paenibacillus naphthalenovorans</name>
    <dbReference type="NCBI Taxonomy" id="162209"/>
    <lineage>
        <taxon>Bacteria</taxon>
        <taxon>Bacillati</taxon>
        <taxon>Bacillota</taxon>
        <taxon>Bacilli</taxon>
        <taxon>Bacillales</taxon>
        <taxon>Paenibacillaceae</taxon>
        <taxon>Paenibacillus</taxon>
    </lineage>
</organism>
<dbReference type="Gene3D" id="3.10.50.10">
    <property type="match status" value="1"/>
</dbReference>
<dbReference type="PANTHER" id="PTHR46066">
    <property type="entry name" value="CHITINASE DOMAIN-CONTAINING PROTEIN 1 FAMILY MEMBER"/>
    <property type="match status" value="1"/>
</dbReference>
<dbReference type="AlphaFoldDB" id="A0A0U2UKP6"/>
<dbReference type="PROSITE" id="PS51910">
    <property type="entry name" value="GH18_2"/>
    <property type="match status" value="1"/>
</dbReference>
<protein>
    <submittedName>
        <fullName evidence="3">Glycoside hydrolase</fullName>
    </submittedName>
</protein>
<sequence precursor="true">MLKRKALLSLSVLTLFFSSTGSVMAADKTTKYRVYQDNRIILETSDYKSAENYAKNYHRSHVEDIATRQWLWDSYPRYKVYQHGYSSTAWEFATRDAAIREAAKWGFSSVRDLQSGGWIWNNYPKYRVYQGEITLDHWKFQTLAEAMAEAKKWANSYIVDLDTNRWVWDNVTESRKSELRRSGKKIYQVYQGTYTTDSWKFAYLGDAVNESLKWSNSIIRNTENGKVVYSNVKPYKVYQYDNFLQSFLSLNDAINYAKLYDHTKIMNDNAPAVGGKSGPIWNNYPYYQVYQNDKWIADFSTIPAALRYAKGYANASIRTYSDGISIWDNLRKLQFWGWNGTSSDATIRAHVNNTSGLDVVSPTYFQLADPTGNITDSSNKETVAWLKRQGYTVYPLVANQFDSALTTQFLAKPEARTKFINDLVSKAVALGADGLNIDFENLAGSDRDRFTAFMQELTQKARAQKLIISVDLPRGSLSWNDKTAFDHEKLAGIVDYIITMTYDHHWKGSTEPGSVAGLSWVEEGVKEFLSYGIPRDKLIMGIPFYVREWQVDSSGKLVSNRALFMKDLPKLIAEKKASMTWDSRFNQYKVEYKQDGFTNVFWLENEESVKARLAIAKKYDLGGVAAWRLGYEPRELWNAMIQEK</sequence>
<reference evidence="4" key="1">
    <citation type="submission" date="2015-12" db="EMBL/GenBank/DDBJ databases">
        <title>Complete genome sequences of two moderately thermophilic Paenibacillus species.</title>
        <authorList>
            <person name="Butler R.III."/>
            <person name="Wang J."/>
            <person name="Stark B.C."/>
            <person name="Pombert J.-F."/>
        </authorList>
    </citation>
    <scope>NUCLEOTIDE SEQUENCE [LARGE SCALE GENOMIC DNA]</scope>
    <source>
        <strain evidence="4">32O-Y</strain>
    </source>
</reference>
<dbReference type="InterPro" id="IPR017853">
    <property type="entry name" value="GH"/>
</dbReference>
<dbReference type="PATRIC" id="fig|162209.4.peg.2289"/>
<dbReference type="STRING" id="162209.IJ22_21550"/>
<dbReference type="Gene3D" id="3.20.20.80">
    <property type="entry name" value="Glycosidases"/>
    <property type="match status" value="1"/>
</dbReference>
<evidence type="ECO:0000259" key="2">
    <source>
        <dbReference type="PROSITE" id="PS51910"/>
    </source>
</evidence>
<feature type="signal peptide" evidence="1">
    <location>
        <begin position="1"/>
        <end position="25"/>
    </location>
</feature>
<dbReference type="GO" id="GO:0016787">
    <property type="term" value="F:hydrolase activity"/>
    <property type="evidence" value="ECO:0007669"/>
    <property type="project" value="UniProtKB-KW"/>
</dbReference>
<keyword evidence="1" id="KW-0732">Signal</keyword>
<proteinExistence type="predicted"/>
<name>A0A0U2UKP6_9BACL</name>
<evidence type="ECO:0000313" key="3">
    <source>
        <dbReference type="EMBL" id="ALS22529.1"/>
    </source>
</evidence>
<dbReference type="KEGG" id="pnp:IJ22_21550"/>
<gene>
    <name evidence="3" type="ORF">IJ22_21550</name>
</gene>
<dbReference type="SMART" id="SM00636">
    <property type="entry name" value="Glyco_18"/>
    <property type="match status" value="1"/>
</dbReference>
<keyword evidence="3" id="KW-0378">Hydrolase</keyword>
<dbReference type="GO" id="GO:0008061">
    <property type="term" value="F:chitin binding"/>
    <property type="evidence" value="ECO:0007669"/>
    <property type="project" value="InterPro"/>
</dbReference>
<dbReference type="InterPro" id="IPR011583">
    <property type="entry name" value="Chitinase_II/V-like_cat"/>
</dbReference>
<keyword evidence="4" id="KW-1185">Reference proteome</keyword>
<dbReference type="Pfam" id="PF00704">
    <property type="entry name" value="Glyco_hydro_18"/>
    <property type="match status" value="1"/>
</dbReference>
<dbReference type="InterPro" id="IPR001223">
    <property type="entry name" value="Glyco_hydro18_cat"/>
</dbReference>
<evidence type="ECO:0000256" key="1">
    <source>
        <dbReference type="SAM" id="SignalP"/>
    </source>
</evidence>